<feature type="compositionally biased region" description="Low complexity" evidence="1">
    <location>
        <begin position="148"/>
        <end position="167"/>
    </location>
</feature>
<feature type="region of interest" description="Disordered" evidence="1">
    <location>
        <begin position="263"/>
        <end position="290"/>
    </location>
</feature>
<dbReference type="GeneID" id="25257032"/>
<feature type="region of interest" description="Disordered" evidence="1">
    <location>
        <begin position="372"/>
        <end position="402"/>
    </location>
</feature>
<dbReference type="GO" id="GO:0034044">
    <property type="term" value="C:exomer complex"/>
    <property type="evidence" value="ECO:0007669"/>
    <property type="project" value="TreeGrafter"/>
</dbReference>
<gene>
    <name evidence="2" type="ORF">ETH_00039960</name>
</gene>
<dbReference type="PANTHER" id="PTHR31975:SF1">
    <property type="entry name" value="BUD SITE SELECTION PROTEIN 7-RELATED"/>
    <property type="match status" value="1"/>
</dbReference>
<feature type="region of interest" description="Disordered" evidence="1">
    <location>
        <begin position="148"/>
        <end position="205"/>
    </location>
</feature>
<dbReference type="VEuPathDB" id="ToxoDB:ETH_00039960"/>
<dbReference type="EMBL" id="HG673900">
    <property type="protein sequence ID" value="CDJ38448.1"/>
    <property type="molecule type" value="Genomic_DNA"/>
</dbReference>
<proteinExistence type="predicted"/>
<feature type="compositionally biased region" description="Low complexity" evidence="1">
    <location>
        <begin position="182"/>
        <end position="198"/>
    </location>
</feature>
<dbReference type="InterPro" id="IPR015374">
    <property type="entry name" value="ChAPs"/>
</dbReference>
<evidence type="ECO:0000313" key="2">
    <source>
        <dbReference type="EMBL" id="CDJ38448.1"/>
    </source>
</evidence>
<dbReference type="VEuPathDB" id="ToxoDB:ETH2_1106000"/>
<reference evidence="2" key="1">
    <citation type="submission" date="2013-10" db="EMBL/GenBank/DDBJ databases">
        <title>Genomic analysis of the causative agents of coccidiosis in chickens.</title>
        <authorList>
            <person name="Reid A.J."/>
            <person name="Blake D."/>
            <person name="Billington K."/>
            <person name="Browne H."/>
            <person name="Dunn M."/>
            <person name="Hung S."/>
            <person name="Kawahara F."/>
            <person name="Miranda-Saavedra D."/>
            <person name="Mourier T."/>
            <person name="Nagra H."/>
            <person name="Otto T.D."/>
            <person name="Rawlings N."/>
            <person name="Sanchez A."/>
            <person name="Sanders M."/>
            <person name="Subramaniam C."/>
            <person name="Tay Y."/>
            <person name="Dear P."/>
            <person name="Doerig C."/>
            <person name="Gruber A."/>
            <person name="Parkinson J."/>
            <person name="Shirley M."/>
            <person name="Wan K.L."/>
            <person name="Berriman M."/>
            <person name="Tomley F."/>
            <person name="Pain A."/>
        </authorList>
    </citation>
    <scope>NUCLEOTIDE SEQUENCE [LARGE SCALE GENOMIC DNA]</scope>
    <source>
        <strain evidence="2">Houghton</strain>
    </source>
</reference>
<dbReference type="OrthoDB" id="7231at5800"/>
<dbReference type="Proteomes" id="UP000030747">
    <property type="component" value="Unassembled WGS sequence"/>
</dbReference>
<accession>U6KSP9</accession>
<dbReference type="PANTHER" id="PTHR31975">
    <property type="entry name" value="BUD SITE SELECTION PROTEIN 7-RELATED"/>
    <property type="match status" value="1"/>
</dbReference>
<protein>
    <submittedName>
        <fullName evidence="2">Uncharacterized protein</fullName>
    </submittedName>
</protein>
<dbReference type="RefSeq" id="XP_013229286.1">
    <property type="nucleotide sequence ID" value="XM_013373832.1"/>
</dbReference>
<organism evidence="2 3">
    <name type="scientific">Eimeria tenella</name>
    <name type="common">Coccidian parasite</name>
    <dbReference type="NCBI Taxonomy" id="5802"/>
    <lineage>
        <taxon>Eukaryota</taxon>
        <taxon>Sar</taxon>
        <taxon>Alveolata</taxon>
        <taxon>Apicomplexa</taxon>
        <taxon>Conoidasida</taxon>
        <taxon>Coccidia</taxon>
        <taxon>Eucoccidiorida</taxon>
        <taxon>Eimeriorina</taxon>
        <taxon>Eimeriidae</taxon>
        <taxon>Eimeria</taxon>
    </lineage>
</organism>
<sequence>MGLHISRAFARRGLWGPSVSALLRCLSTFPEEACLLRQLAELLLRGGLPLLAAKAAAFAVDLCPTVPRYWLTLARAHTACCCWGPALLALNGAPRVSVPFPWYPQGLPAAAALAALPVSEPRLRGQGYYSELWLPPVRPYLLPLAPQDDPAAAAQQQRSSSSSSSSSTRPNTPHADSPSPPGHSRSPHGTLSSSSSSSYGRESEAGDGAAAAAAAAARAAAAPRPRPGGAFAHRGFGSSFGLARGLDEAAAVAAHAALLQRGADKPHSSAAHAARGTPCMHASSSSSSSSRTAEHLKALASCRALELDLSERRQYAVLVSLHKRIGLRGLNLLRGALFHSAAADGGPPEAFLEPHQQQQQQQQQAVLASWGGGLTGASRRRGPQPLQGAPSRLLGGPPAVMGAPPVARLLLLMGGPRG</sequence>
<dbReference type="GO" id="GO:0006893">
    <property type="term" value="P:Golgi to plasma membrane transport"/>
    <property type="evidence" value="ECO:0007669"/>
    <property type="project" value="TreeGrafter"/>
</dbReference>
<evidence type="ECO:0000256" key="1">
    <source>
        <dbReference type="SAM" id="MobiDB-lite"/>
    </source>
</evidence>
<dbReference type="AlphaFoldDB" id="U6KSP9"/>
<keyword evidence="3" id="KW-1185">Reference proteome</keyword>
<reference evidence="2" key="2">
    <citation type="submission" date="2013-10" db="EMBL/GenBank/DDBJ databases">
        <authorList>
            <person name="Aslett M."/>
        </authorList>
    </citation>
    <scope>NUCLEOTIDE SEQUENCE [LARGE SCALE GENOMIC DNA]</scope>
    <source>
        <strain evidence="2">Houghton</strain>
    </source>
</reference>
<evidence type="ECO:0000313" key="3">
    <source>
        <dbReference type="Proteomes" id="UP000030747"/>
    </source>
</evidence>
<name>U6KSP9_EIMTE</name>